<evidence type="ECO:0000313" key="2">
    <source>
        <dbReference type="EMBL" id="KAK6985175.1"/>
    </source>
</evidence>
<dbReference type="Proteomes" id="UP001362999">
    <property type="component" value="Unassembled WGS sequence"/>
</dbReference>
<dbReference type="AlphaFoldDB" id="A0AAV9ZLR1"/>
<proteinExistence type="predicted"/>
<feature type="compositionally biased region" description="Polar residues" evidence="1">
    <location>
        <begin position="12"/>
        <end position="24"/>
    </location>
</feature>
<protein>
    <submittedName>
        <fullName evidence="2">Uncharacterized protein</fullName>
    </submittedName>
</protein>
<dbReference type="EMBL" id="JAWWNJ010000132">
    <property type="protein sequence ID" value="KAK6985175.1"/>
    <property type="molecule type" value="Genomic_DNA"/>
</dbReference>
<comment type="caution">
    <text evidence="2">The sequence shown here is derived from an EMBL/GenBank/DDBJ whole genome shotgun (WGS) entry which is preliminary data.</text>
</comment>
<reference evidence="2 3" key="1">
    <citation type="journal article" date="2024" name="J Genomics">
        <title>Draft genome sequencing and assembly of Favolaschia claudopus CIRM-BRFM 2984 isolated from oak limbs.</title>
        <authorList>
            <person name="Navarro D."/>
            <person name="Drula E."/>
            <person name="Chaduli D."/>
            <person name="Cazenave R."/>
            <person name="Ahrendt S."/>
            <person name="Wang J."/>
            <person name="Lipzen A."/>
            <person name="Daum C."/>
            <person name="Barry K."/>
            <person name="Grigoriev I.V."/>
            <person name="Favel A."/>
            <person name="Rosso M.N."/>
            <person name="Martin F."/>
        </authorList>
    </citation>
    <scope>NUCLEOTIDE SEQUENCE [LARGE SCALE GENOMIC DNA]</scope>
    <source>
        <strain evidence="2 3">CIRM-BRFM 2984</strain>
    </source>
</reference>
<name>A0AAV9ZLR1_9AGAR</name>
<feature type="region of interest" description="Disordered" evidence="1">
    <location>
        <begin position="1"/>
        <end position="31"/>
    </location>
</feature>
<evidence type="ECO:0000313" key="3">
    <source>
        <dbReference type="Proteomes" id="UP001362999"/>
    </source>
</evidence>
<gene>
    <name evidence="2" type="ORF">R3P38DRAFT_3230838</name>
</gene>
<sequence length="158" mass="17573">MPAANFKVRDSPLTSPEKYQSATPDSPPHLPPSAFVARYIEQVSTKKAKVLFHSLKPDPDESLPTPAELVENVYIPTPSPAFLADRLIEYTFQILGIATGIIFSVWSVKAYHSINARSMANELALEANKLTVRGIRAGIHRKSNRIVIVLHVERRCEV</sequence>
<accession>A0AAV9ZLR1</accession>
<evidence type="ECO:0000256" key="1">
    <source>
        <dbReference type="SAM" id="MobiDB-lite"/>
    </source>
</evidence>
<keyword evidence="3" id="KW-1185">Reference proteome</keyword>
<organism evidence="2 3">
    <name type="scientific">Favolaschia claudopus</name>
    <dbReference type="NCBI Taxonomy" id="2862362"/>
    <lineage>
        <taxon>Eukaryota</taxon>
        <taxon>Fungi</taxon>
        <taxon>Dikarya</taxon>
        <taxon>Basidiomycota</taxon>
        <taxon>Agaricomycotina</taxon>
        <taxon>Agaricomycetes</taxon>
        <taxon>Agaricomycetidae</taxon>
        <taxon>Agaricales</taxon>
        <taxon>Marasmiineae</taxon>
        <taxon>Mycenaceae</taxon>
        <taxon>Favolaschia</taxon>
    </lineage>
</organism>